<dbReference type="STRING" id="1122619.GCA_000373745_00230"/>
<organism evidence="2 3">
    <name type="scientific">Oligella ureolytica</name>
    <dbReference type="NCBI Taxonomy" id="90244"/>
    <lineage>
        <taxon>Bacteria</taxon>
        <taxon>Pseudomonadati</taxon>
        <taxon>Pseudomonadota</taxon>
        <taxon>Betaproteobacteria</taxon>
        <taxon>Burkholderiales</taxon>
        <taxon>Alcaligenaceae</taxon>
        <taxon>Oligella</taxon>
    </lineage>
</organism>
<proteinExistence type="predicted"/>
<evidence type="ECO:0000313" key="3">
    <source>
        <dbReference type="Proteomes" id="UP000254603"/>
    </source>
</evidence>
<dbReference type="Proteomes" id="UP000254603">
    <property type="component" value="Unassembled WGS sequence"/>
</dbReference>
<dbReference type="AlphaFoldDB" id="A0A378XKK7"/>
<reference evidence="2 3" key="1">
    <citation type="submission" date="2018-06" db="EMBL/GenBank/DDBJ databases">
        <authorList>
            <consortium name="Pathogen Informatics"/>
            <person name="Doyle S."/>
        </authorList>
    </citation>
    <scope>NUCLEOTIDE SEQUENCE [LARGE SCALE GENOMIC DNA]</scope>
    <source>
        <strain evidence="2 3">NCTC11997</strain>
    </source>
</reference>
<dbReference type="EMBL" id="CP065725">
    <property type="protein sequence ID" value="QPT39886.1"/>
    <property type="molecule type" value="Genomic_DNA"/>
</dbReference>
<keyword evidence="4" id="KW-1185">Reference proteome</keyword>
<accession>A0A378XKK7</accession>
<reference evidence="1 4" key="2">
    <citation type="submission" date="2020-12" db="EMBL/GenBank/DDBJ databases">
        <title>FDA dAtabase for Regulatory Grade micrObial Sequences (FDA-ARGOS): Supporting development and validation of Infectious Disease Dx tests.</title>
        <authorList>
            <person name="Sproer C."/>
            <person name="Gronow S."/>
            <person name="Severitt S."/>
            <person name="Schroder I."/>
            <person name="Tallon L."/>
            <person name="Sadzewicz L."/>
            <person name="Zhao X."/>
            <person name="Boylan J."/>
            <person name="Ott S."/>
            <person name="Bowen H."/>
            <person name="Vavikolanu K."/>
            <person name="Mehta A."/>
            <person name="Aluvathingal J."/>
            <person name="Nadendla S."/>
            <person name="Lowell S."/>
            <person name="Myers T."/>
            <person name="Yan Y."/>
            <person name="Sichtig H."/>
        </authorList>
    </citation>
    <scope>NUCLEOTIDE SEQUENCE [LARGE SCALE GENOMIC DNA]</scope>
    <source>
        <strain evidence="1 4">FDAARGOS_872</strain>
    </source>
</reference>
<evidence type="ECO:0000313" key="1">
    <source>
        <dbReference type="EMBL" id="QPT39886.1"/>
    </source>
</evidence>
<sequence>MVKNSFHRLIVKLRNIAGKGAVGVFIDGGFEPDFILWIKHQVQQQVVFIDPKGLRQYQANDPKVNFYLSIKDLERTLHANHPDRQHIKLHSFLVSQTRVAVLEGRWPGETQDSMEDKHILFPEDDEYYMEKLVQKIGI</sequence>
<evidence type="ECO:0000313" key="4">
    <source>
        <dbReference type="Proteomes" id="UP000594903"/>
    </source>
</evidence>
<name>A0A378XKK7_9BURK</name>
<gene>
    <name evidence="1" type="ORF">I6G29_12350</name>
    <name evidence="2" type="ORF">NCTC11997_02544</name>
</gene>
<dbReference type="EMBL" id="UGSB01000001">
    <property type="protein sequence ID" value="SUA57886.1"/>
    <property type="molecule type" value="Genomic_DNA"/>
</dbReference>
<dbReference type="Proteomes" id="UP000594903">
    <property type="component" value="Chromosome"/>
</dbReference>
<protein>
    <submittedName>
        <fullName evidence="2">Uncharacterized protein</fullName>
    </submittedName>
</protein>
<evidence type="ECO:0000313" key="2">
    <source>
        <dbReference type="EMBL" id="SUA57886.1"/>
    </source>
</evidence>